<proteinExistence type="predicted"/>
<protein>
    <submittedName>
        <fullName evidence="1">Uncharacterized protein</fullName>
    </submittedName>
</protein>
<comment type="caution">
    <text evidence="1">The sequence shown here is derived from an EMBL/GenBank/DDBJ whole genome shotgun (WGS) entry which is preliminary data.</text>
</comment>
<dbReference type="EMBL" id="JAAZON010000246">
    <property type="protein sequence ID" value="NMC62665.1"/>
    <property type="molecule type" value="Genomic_DNA"/>
</dbReference>
<reference evidence="1 2" key="1">
    <citation type="journal article" date="2020" name="Biotechnol. Biofuels">
        <title>New insights from the biogas microbiome by comprehensive genome-resolved metagenomics of nearly 1600 species originating from multiple anaerobic digesters.</title>
        <authorList>
            <person name="Campanaro S."/>
            <person name="Treu L."/>
            <person name="Rodriguez-R L.M."/>
            <person name="Kovalovszki A."/>
            <person name="Ziels R.M."/>
            <person name="Maus I."/>
            <person name="Zhu X."/>
            <person name="Kougias P.G."/>
            <person name="Basile A."/>
            <person name="Luo G."/>
            <person name="Schluter A."/>
            <person name="Konstantinidis K.T."/>
            <person name="Angelidaki I."/>
        </authorList>
    </citation>
    <scope>NUCLEOTIDE SEQUENCE [LARGE SCALE GENOMIC DNA]</scope>
    <source>
        <strain evidence="1">AS27yjCOA_65</strain>
    </source>
</reference>
<accession>A0A7X9IJI2</accession>
<dbReference type="AlphaFoldDB" id="A0A7X9IJI2"/>
<gene>
    <name evidence="1" type="ORF">GYA55_05785</name>
</gene>
<evidence type="ECO:0000313" key="2">
    <source>
        <dbReference type="Proteomes" id="UP000524246"/>
    </source>
</evidence>
<sequence>MRRTRGFLLDLAGILLLLLFLCTVSIPVHAQEHFAFLNKDCNDYASSKAFVKTAVLSCLKAHNSRSCERKAQNYFEECRFQGDYETMSEDIRSNLLMLIVLQSAKSLKSPGERKRL</sequence>
<organism evidence="1 2">
    <name type="scientific">SAR324 cluster bacterium</name>
    <dbReference type="NCBI Taxonomy" id="2024889"/>
    <lineage>
        <taxon>Bacteria</taxon>
        <taxon>Deltaproteobacteria</taxon>
        <taxon>SAR324 cluster</taxon>
    </lineage>
</organism>
<dbReference type="Proteomes" id="UP000524246">
    <property type="component" value="Unassembled WGS sequence"/>
</dbReference>
<evidence type="ECO:0000313" key="1">
    <source>
        <dbReference type="EMBL" id="NMC62665.1"/>
    </source>
</evidence>
<name>A0A7X9IJI2_9DELT</name>